<evidence type="ECO:0000256" key="1">
    <source>
        <dbReference type="ARBA" id="ARBA00004651"/>
    </source>
</evidence>
<feature type="transmembrane region" description="Helical" evidence="10">
    <location>
        <begin position="122"/>
        <end position="143"/>
    </location>
</feature>
<evidence type="ECO:0000256" key="9">
    <source>
        <dbReference type="ARBA" id="ARBA00023224"/>
    </source>
</evidence>
<protein>
    <recommendedName>
        <fullName evidence="10">Odorant receptor</fullName>
    </recommendedName>
</protein>
<feature type="transmembrane region" description="Helical" evidence="10">
    <location>
        <begin position="183"/>
        <end position="201"/>
    </location>
</feature>
<evidence type="ECO:0000256" key="7">
    <source>
        <dbReference type="ARBA" id="ARBA00023136"/>
    </source>
</evidence>
<gene>
    <name evidence="11" type="ORF">LPLAT_LOCUS3716</name>
</gene>
<keyword evidence="2" id="KW-1003">Cell membrane</keyword>
<keyword evidence="4 10" id="KW-0812">Transmembrane</keyword>
<dbReference type="Pfam" id="PF02949">
    <property type="entry name" value="7tm_6"/>
    <property type="match status" value="1"/>
</dbReference>
<dbReference type="InterPro" id="IPR004117">
    <property type="entry name" value="7tm6_olfct_rcpt"/>
</dbReference>
<dbReference type="GO" id="GO:0005549">
    <property type="term" value="F:odorant binding"/>
    <property type="evidence" value="ECO:0007669"/>
    <property type="project" value="InterPro"/>
</dbReference>
<evidence type="ECO:0000256" key="10">
    <source>
        <dbReference type="RuleBase" id="RU351113"/>
    </source>
</evidence>
<evidence type="ECO:0000313" key="11">
    <source>
        <dbReference type="EMBL" id="CAL1677742.1"/>
    </source>
</evidence>
<feature type="transmembrane region" description="Helical" evidence="10">
    <location>
        <begin position="69"/>
        <end position="88"/>
    </location>
</feature>
<dbReference type="GO" id="GO:0005886">
    <property type="term" value="C:plasma membrane"/>
    <property type="evidence" value="ECO:0007669"/>
    <property type="project" value="UniProtKB-SubCell"/>
</dbReference>
<evidence type="ECO:0000256" key="8">
    <source>
        <dbReference type="ARBA" id="ARBA00023170"/>
    </source>
</evidence>
<evidence type="ECO:0000256" key="2">
    <source>
        <dbReference type="ARBA" id="ARBA00022475"/>
    </source>
</evidence>
<proteinExistence type="inferred from homology"/>
<dbReference type="GO" id="GO:0004984">
    <property type="term" value="F:olfactory receptor activity"/>
    <property type="evidence" value="ECO:0007669"/>
    <property type="project" value="InterPro"/>
</dbReference>
<evidence type="ECO:0000313" key="12">
    <source>
        <dbReference type="Proteomes" id="UP001497644"/>
    </source>
</evidence>
<dbReference type="GO" id="GO:0007165">
    <property type="term" value="P:signal transduction"/>
    <property type="evidence" value="ECO:0007669"/>
    <property type="project" value="UniProtKB-KW"/>
</dbReference>
<dbReference type="AlphaFoldDB" id="A0AAV2NDZ0"/>
<keyword evidence="12" id="KW-1185">Reference proteome</keyword>
<dbReference type="PANTHER" id="PTHR21137">
    <property type="entry name" value="ODORANT RECEPTOR"/>
    <property type="match status" value="1"/>
</dbReference>
<keyword evidence="8 10" id="KW-0675">Receptor</keyword>
<feature type="transmembrane region" description="Helical" evidence="10">
    <location>
        <begin position="277"/>
        <end position="297"/>
    </location>
</feature>
<evidence type="ECO:0000256" key="3">
    <source>
        <dbReference type="ARBA" id="ARBA00022606"/>
    </source>
</evidence>
<keyword evidence="5 10" id="KW-0552">Olfaction</keyword>
<reference evidence="11" key="1">
    <citation type="submission" date="2024-04" db="EMBL/GenBank/DDBJ databases">
        <authorList>
            <consortium name="Molecular Ecology Group"/>
        </authorList>
    </citation>
    <scope>NUCLEOTIDE SEQUENCE</scope>
</reference>
<keyword evidence="6 10" id="KW-1133">Transmembrane helix</keyword>
<comment type="caution">
    <text evidence="10">Lacks conserved residue(s) required for the propagation of feature annotation.</text>
</comment>
<keyword evidence="7 10" id="KW-0472">Membrane</keyword>
<evidence type="ECO:0000256" key="6">
    <source>
        <dbReference type="ARBA" id="ARBA00022989"/>
    </source>
</evidence>
<dbReference type="EMBL" id="OZ034836">
    <property type="protein sequence ID" value="CAL1677742.1"/>
    <property type="molecule type" value="Genomic_DNA"/>
</dbReference>
<keyword evidence="3 10" id="KW-0716">Sensory transduction</keyword>
<feature type="transmembrane region" description="Helical" evidence="10">
    <location>
        <begin position="309"/>
        <end position="330"/>
    </location>
</feature>
<organism evidence="11 12">
    <name type="scientific">Lasius platythorax</name>
    <dbReference type="NCBI Taxonomy" id="488582"/>
    <lineage>
        <taxon>Eukaryota</taxon>
        <taxon>Metazoa</taxon>
        <taxon>Ecdysozoa</taxon>
        <taxon>Arthropoda</taxon>
        <taxon>Hexapoda</taxon>
        <taxon>Insecta</taxon>
        <taxon>Pterygota</taxon>
        <taxon>Neoptera</taxon>
        <taxon>Endopterygota</taxon>
        <taxon>Hymenoptera</taxon>
        <taxon>Apocrita</taxon>
        <taxon>Aculeata</taxon>
        <taxon>Formicoidea</taxon>
        <taxon>Formicidae</taxon>
        <taxon>Formicinae</taxon>
        <taxon>Lasius</taxon>
        <taxon>Lasius</taxon>
    </lineage>
</organism>
<dbReference type="PANTHER" id="PTHR21137:SF35">
    <property type="entry name" value="ODORANT RECEPTOR 19A-RELATED"/>
    <property type="match status" value="1"/>
</dbReference>
<dbReference type="Proteomes" id="UP001497644">
    <property type="component" value="Chromosome 13"/>
</dbReference>
<evidence type="ECO:0000256" key="4">
    <source>
        <dbReference type="ARBA" id="ARBA00022692"/>
    </source>
</evidence>
<accession>A0AAV2NDZ0</accession>
<sequence length="400" mass="46423">MAAQKSILQSRYYVLPRIYMTLVGVWPYHAIGNKCLLFVTTFTFSFSIIVPQMLYLLNDSIDIDDVFECVPSIIITIVVSFQLVNMMINNEKIKTCFKTIEEDWLLLNTEIEKAILQRHAKYGRYLTTIYTIFIFFPALFHFLKPVIMTVVENDIENVTKSSLSRTSKLPFHVEYGEKLDQHFYLLMLHCSLAVFAHFIVIVAIDSFYYAVIQHACGMFSIIGYMLENIGKNDDANFHLEIKKIEDDNYGIALDCLRRHLHVSEFIELIESIFTNMFLFNLYTTMLSTTISGIQVIMNLNNVGNIATPLSVYFAHLIHLFLQFWQGQFILDYSDVPYKSICRGRWYYTSRRCRKILLLIMSRTVSPCKITAGNLVTLSIENFGTVLKTSMSYFTVLRSFQ</sequence>
<keyword evidence="9 10" id="KW-0807">Transducer</keyword>
<evidence type="ECO:0000256" key="5">
    <source>
        <dbReference type="ARBA" id="ARBA00022725"/>
    </source>
</evidence>
<feature type="transmembrane region" description="Helical" evidence="10">
    <location>
        <begin position="36"/>
        <end position="57"/>
    </location>
</feature>
<comment type="similarity">
    <text evidence="10">Belongs to the insect chemoreceptor superfamily. Heteromeric odorant receptor channel (TC 1.A.69) family.</text>
</comment>
<name>A0AAV2NDZ0_9HYME</name>
<comment type="subcellular location">
    <subcellularLocation>
        <location evidence="1 10">Cell membrane</location>
        <topology evidence="1 10">Multi-pass membrane protein</topology>
    </subcellularLocation>
</comment>